<feature type="compositionally biased region" description="Low complexity" evidence="1">
    <location>
        <begin position="447"/>
        <end position="458"/>
    </location>
</feature>
<dbReference type="Gene3D" id="2.130.10.10">
    <property type="entry name" value="YVTN repeat-like/Quinoprotein amine dehydrogenase"/>
    <property type="match status" value="1"/>
</dbReference>
<evidence type="ECO:0000313" key="2">
    <source>
        <dbReference type="EMBL" id="TMW55324.1"/>
    </source>
</evidence>
<feature type="compositionally biased region" description="Low complexity" evidence="1">
    <location>
        <begin position="857"/>
        <end position="866"/>
    </location>
</feature>
<name>A0A8K1C2Q1_PYTOL</name>
<dbReference type="AlphaFoldDB" id="A0A8K1C2Q1"/>
<feature type="compositionally biased region" description="Pro residues" evidence="1">
    <location>
        <begin position="1"/>
        <end position="11"/>
    </location>
</feature>
<feature type="region of interest" description="Disordered" evidence="1">
    <location>
        <begin position="1"/>
        <end position="113"/>
    </location>
</feature>
<feature type="compositionally biased region" description="Acidic residues" evidence="1">
    <location>
        <begin position="620"/>
        <end position="630"/>
    </location>
</feature>
<feature type="compositionally biased region" description="Basic residues" evidence="1">
    <location>
        <begin position="826"/>
        <end position="841"/>
    </location>
</feature>
<organism evidence="2 3">
    <name type="scientific">Pythium oligandrum</name>
    <name type="common">Mycoparasitic fungus</name>
    <dbReference type="NCBI Taxonomy" id="41045"/>
    <lineage>
        <taxon>Eukaryota</taxon>
        <taxon>Sar</taxon>
        <taxon>Stramenopiles</taxon>
        <taxon>Oomycota</taxon>
        <taxon>Peronosporomycetes</taxon>
        <taxon>Pythiales</taxon>
        <taxon>Pythiaceae</taxon>
        <taxon>Pythium</taxon>
    </lineage>
</organism>
<feature type="region of interest" description="Disordered" evidence="1">
    <location>
        <begin position="744"/>
        <end position="779"/>
    </location>
</feature>
<evidence type="ECO:0000256" key="1">
    <source>
        <dbReference type="SAM" id="MobiDB-lite"/>
    </source>
</evidence>
<comment type="caution">
    <text evidence="2">The sequence shown here is derived from an EMBL/GenBank/DDBJ whole genome shotgun (WGS) entry which is preliminary data.</text>
</comment>
<protein>
    <submittedName>
        <fullName evidence="2">Uncharacterized protein</fullName>
    </submittedName>
</protein>
<dbReference type="InterPro" id="IPR036322">
    <property type="entry name" value="WD40_repeat_dom_sf"/>
</dbReference>
<dbReference type="EMBL" id="SPLM01000148">
    <property type="protein sequence ID" value="TMW55324.1"/>
    <property type="molecule type" value="Genomic_DNA"/>
</dbReference>
<feature type="compositionally biased region" description="Basic and acidic residues" evidence="1">
    <location>
        <begin position="676"/>
        <end position="694"/>
    </location>
</feature>
<dbReference type="Proteomes" id="UP000794436">
    <property type="component" value="Unassembled WGS sequence"/>
</dbReference>
<feature type="region of interest" description="Disordered" evidence="1">
    <location>
        <begin position="607"/>
        <end position="713"/>
    </location>
</feature>
<feature type="compositionally biased region" description="Basic and acidic residues" evidence="1">
    <location>
        <begin position="437"/>
        <end position="446"/>
    </location>
</feature>
<feature type="compositionally biased region" description="Acidic residues" evidence="1">
    <location>
        <begin position="98"/>
        <end position="113"/>
    </location>
</feature>
<dbReference type="InterPro" id="IPR015943">
    <property type="entry name" value="WD40/YVTN_repeat-like_dom_sf"/>
</dbReference>
<gene>
    <name evidence="2" type="ORF">Poli38472_013215</name>
</gene>
<dbReference type="SUPFAM" id="SSF50978">
    <property type="entry name" value="WD40 repeat-like"/>
    <property type="match status" value="1"/>
</dbReference>
<accession>A0A8K1C2Q1</accession>
<dbReference type="OrthoDB" id="161629at2759"/>
<keyword evidence="3" id="KW-1185">Reference proteome</keyword>
<feature type="compositionally biased region" description="Low complexity" evidence="1">
    <location>
        <begin position="745"/>
        <end position="759"/>
    </location>
</feature>
<sequence length="1061" mass="117313">MAPSFVSPPPVAATGKDQLQRTLSEGARKKLHKRKLQRDMDTKRATPVVKRKKLVMEDTPKKMKTVSGETATRKLEFATTPSKTEKASRSAPVSSASEGEEEEDDDVSSASSDECEVTFDAMTLGNMRVVREAISPVSTGSTASSTTMKPIGLEYRFSVASTVSSIAMAPNGKFLVVGFYNGAIYLYPLTQDALRFRTGVFLDSISARGMYTQLMVRVAIPDDGKFIFAGVYRGSTEIRAFEVDSIELPTGDGATAKVVQPSHDSDSEAEADDEDMGILTAHAITHTYSDAKLKGFSAVKNVLRKSNSSTEYHLLCGLGIKNVHLWRFYRESTSSEWSWECIFDKQSNGISIELLCFHRNFDNQIISKSEHQNIRVWNLEEDAVTGELKKKSHSDVKQTVDATAIYGDHAYGGREALALIDLRSSERMELDLPLSSKEQEAKDKQTSRASTRTSITASMRGRRGRRGGAADDQGNSQRLMRMVSQVAGRDSAPFVVGMCTDGSVFMHNPEPKTIGFATPLEYVEGYEQFFQDPSLSFQAQFSDLTRVNTSGLLAIVPLPKTEKEDWMVVAANAEQLLVRSLKAFLHRNDQDREYLAVKRGLRSAMMEMGNNSSESGSGESSDDSDSDEDVPIVFKQAESKIAANESSSTKKVKSSEKPSIKSILKPNSAPRGNKKSATEDRDVTSKDAETDAKSKSTKTSLESEPSALKKVKRVELPAVSETGLNVPATLAVTPTRRYVGKDIFPSPVVSVSSPSSASSNPNTPERIRRLPEKQRSALEAKEFEWTPVRVENITKLGESALTSKTTEDDEKENRAPTAPSIPVTSKRGRPTKKKQASKTRTKAAQALFTNLDEDAAETQSSASTSSLKRKGEDLSHQQTKKVALDEDDECTDIELGSSEPEQVFASTPLLSDGNSLLAAAMFQYQELQLEAGKGVEQDQFSVAEMNMLTRFSTQEERLRRSYQCDRERILRNVHECDCGNSKRKSTPGSKLNWRKQIVNDVSKAKHMKRRQKKQLVAKLRELDASYGAKVKDMRIIHRLEFQSFSARQEFQFLADQLVSVP</sequence>
<evidence type="ECO:0000313" key="3">
    <source>
        <dbReference type="Proteomes" id="UP000794436"/>
    </source>
</evidence>
<feature type="region of interest" description="Disordered" evidence="1">
    <location>
        <begin position="799"/>
        <end position="884"/>
    </location>
</feature>
<reference evidence="2" key="1">
    <citation type="submission" date="2019-03" db="EMBL/GenBank/DDBJ databases">
        <title>Long read genome sequence of the mycoparasitic Pythium oligandrum ATCC 38472 isolated from sugarbeet rhizosphere.</title>
        <authorList>
            <person name="Gaulin E."/>
        </authorList>
    </citation>
    <scope>NUCLEOTIDE SEQUENCE</scope>
    <source>
        <strain evidence="2">ATCC 38472_TT</strain>
    </source>
</reference>
<feature type="compositionally biased region" description="Basic and acidic residues" evidence="1">
    <location>
        <begin position="765"/>
        <end position="779"/>
    </location>
</feature>
<proteinExistence type="predicted"/>
<feature type="region of interest" description="Disordered" evidence="1">
    <location>
        <begin position="431"/>
        <end position="476"/>
    </location>
</feature>